<dbReference type="InterPro" id="IPR041525">
    <property type="entry name" value="N/Namide_PRibTrfase"/>
</dbReference>
<dbReference type="FunFam" id="3.20.20.70:FF:000155">
    <property type="entry name" value="Nicotinate phosphoribosyltransferase"/>
    <property type="match status" value="1"/>
</dbReference>
<keyword evidence="12" id="KW-0464">Manganese</keyword>
<comment type="cofactor">
    <cofactor evidence="1">
        <name>Mn(2+)</name>
        <dbReference type="ChEBI" id="CHEBI:29035"/>
    </cofactor>
</comment>
<dbReference type="InterPro" id="IPR036068">
    <property type="entry name" value="Nicotinate_pribotase-like_C"/>
</dbReference>
<evidence type="ECO:0000256" key="8">
    <source>
        <dbReference type="ARBA" id="ARBA00022642"/>
    </source>
</evidence>
<evidence type="ECO:0000256" key="12">
    <source>
        <dbReference type="ARBA" id="ARBA00023211"/>
    </source>
</evidence>
<comment type="pathway">
    <text evidence="3 15">Cofactor biosynthesis; NAD(+) biosynthesis; nicotinate D-ribonucleotide from nicotinate: step 1/1.</text>
</comment>
<evidence type="ECO:0000256" key="14">
    <source>
        <dbReference type="ARBA" id="ARBA00048668"/>
    </source>
</evidence>
<dbReference type="PANTHER" id="PTHR11098">
    <property type="entry name" value="NICOTINATE PHOSPHORIBOSYLTRANSFERASE"/>
    <property type="match status" value="1"/>
</dbReference>
<dbReference type="NCBIfam" id="TIGR01513">
    <property type="entry name" value="NAPRTase_put"/>
    <property type="match status" value="1"/>
</dbReference>
<comment type="function">
    <text evidence="13">Catalyzes the first step in the biosynthesis of NAD from nicotinic acid, the ATP-dependent synthesis of beta-nicotinate D-ribonucleotide from nicotinate and 5-phospho-D-ribose 1-phosphate. Helps prevent cellular oxidative stress via its role in NAD biosynthesis.</text>
</comment>
<evidence type="ECO:0000313" key="18">
    <source>
        <dbReference type="EMBL" id="KAK9923315.1"/>
    </source>
</evidence>
<accession>A0AAW1WEK3</accession>
<dbReference type="GO" id="GO:0004516">
    <property type="term" value="F:nicotinate phosphoribosyltransferase activity"/>
    <property type="evidence" value="ECO:0007669"/>
    <property type="project" value="UniProtKB-UniRule"/>
</dbReference>
<comment type="PTM">
    <text evidence="15">Transiently phosphorylated on a His residue during the reaction cycle. Phosphorylation strongly increases the affinity for substrates and increases the rate of nicotinate D-ribonucleotide production. Dephosphorylation regenerates the low-affinity form of the enzyme, leading to product release.</text>
</comment>
<keyword evidence="11" id="KW-0460">Magnesium</keyword>
<dbReference type="InterPro" id="IPR006405">
    <property type="entry name" value="Nic_PRibTrfase_pncB"/>
</dbReference>
<comment type="caution">
    <text evidence="18">The sequence shown here is derived from an EMBL/GenBank/DDBJ whole genome shotgun (WGS) entry which is preliminary data.</text>
</comment>
<keyword evidence="10" id="KW-0479">Metal-binding</keyword>
<evidence type="ECO:0000256" key="6">
    <source>
        <dbReference type="ARBA" id="ARBA00022553"/>
    </source>
</evidence>
<dbReference type="InterPro" id="IPR007229">
    <property type="entry name" value="Nic_PRibTrfase-Fam"/>
</dbReference>
<dbReference type="Pfam" id="PF17767">
    <property type="entry name" value="NAPRTase_N"/>
    <property type="match status" value="1"/>
</dbReference>
<reference evidence="18 19" key="1">
    <citation type="journal article" date="2023" name="G3 (Bethesda)">
        <title>A chromosome-length genome assembly and annotation of blackberry (Rubus argutus, cv. 'Hillquist').</title>
        <authorList>
            <person name="Bruna T."/>
            <person name="Aryal R."/>
            <person name="Dudchenko O."/>
            <person name="Sargent D.J."/>
            <person name="Mead D."/>
            <person name="Buti M."/>
            <person name="Cavallini A."/>
            <person name="Hytonen T."/>
            <person name="Andres J."/>
            <person name="Pham M."/>
            <person name="Weisz D."/>
            <person name="Mascagni F."/>
            <person name="Usai G."/>
            <person name="Natali L."/>
            <person name="Bassil N."/>
            <person name="Fernandez G.E."/>
            <person name="Lomsadze A."/>
            <person name="Armour M."/>
            <person name="Olukolu B."/>
            <person name="Poorten T."/>
            <person name="Britton C."/>
            <person name="Davik J."/>
            <person name="Ashrafi H."/>
            <person name="Aiden E.L."/>
            <person name="Borodovsky M."/>
            <person name="Worthington M."/>
        </authorList>
    </citation>
    <scope>NUCLEOTIDE SEQUENCE [LARGE SCALE GENOMIC DNA]</scope>
    <source>
        <strain evidence="18">PI 553951</strain>
    </source>
</reference>
<dbReference type="EMBL" id="JBEDUW010000006">
    <property type="protein sequence ID" value="KAK9923315.1"/>
    <property type="molecule type" value="Genomic_DNA"/>
</dbReference>
<keyword evidence="7 15" id="KW-0436">Ligase</keyword>
<organism evidence="18 19">
    <name type="scientific">Rubus argutus</name>
    <name type="common">Southern blackberry</name>
    <dbReference type="NCBI Taxonomy" id="59490"/>
    <lineage>
        <taxon>Eukaryota</taxon>
        <taxon>Viridiplantae</taxon>
        <taxon>Streptophyta</taxon>
        <taxon>Embryophyta</taxon>
        <taxon>Tracheophyta</taxon>
        <taxon>Spermatophyta</taxon>
        <taxon>Magnoliopsida</taxon>
        <taxon>eudicotyledons</taxon>
        <taxon>Gunneridae</taxon>
        <taxon>Pentapetalae</taxon>
        <taxon>rosids</taxon>
        <taxon>fabids</taxon>
        <taxon>Rosales</taxon>
        <taxon>Rosaceae</taxon>
        <taxon>Rosoideae</taxon>
        <taxon>Rosoideae incertae sedis</taxon>
        <taxon>Rubus</taxon>
    </lineage>
</organism>
<evidence type="ECO:0000256" key="10">
    <source>
        <dbReference type="ARBA" id="ARBA00022723"/>
    </source>
</evidence>
<dbReference type="InterPro" id="IPR040727">
    <property type="entry name" value="NAPRTase_N"/>
</dbReference>
<dbReference type="GO" id="GO:0016740">
    <property type="term" value="F:transferase activity"/>
    <property type="evidence" value="ECO:0007669"/>
    <property type="project" value="UniProtKB-KW"/>
</dbReference>
<dbReference type="SUPFAM" id="SSF54675">
    <property type="entry name" value="Nicotinate/Quinolinate PRTase N-terminal domain-like"/>
    <property type="match status" value="1"/>
</dbReference>
<keyword evidence="6" id="KW-0597">Phosphoprotein</keyword>
<name>A0AAW1WEK3_RUBAR</name>
<sequence>MAAKPNGQIAKVLDGPMNPMVTPLLTDLYQFTMAYGYWKAGKHNERAVFDLYFRKNPFGGEYTVFAGLEECIKFIANFKLAEDEIDFVRESLSSSCEDGFFDYLRGVDCCDVEVYAVQEGSVVFPKVPLLRVEGPIAVVQLLETPFLNLTNYASLVATNAARHRFVAGESKMLLEFGLRRAQGPDGGIGASRYCYMGGFHATSNVAAGKLFGIPLRGTHSHAFVSSFMSPDEIVDKSLHSSDKRTTCEDFVSLVQTWLNKIQFGETNQSELAAFTSYGLAFPDNFLALVDTYDVMRSGIPNFCAVALALNDLGYKAAGIRLDSGDLAYLSSEARKIFCIIEKDFGVPGFGKMVITASNDLNEETLDALNKQGHEVDAFGIGTYVVTCYAQAALGCVFKLVEINNQPRTKLSEDVTKVSIPCKNGRHNDWGK</sequence>
<evidence type="ECO:0000256" key="4">
    <source>
        <dbReference type="ARBA" id="ARBA00010897"/>
    </source>
</evidence>
<evidence type="ECO:0000256" key="2">
    <source>
        <dbReference type="ARBA" id="ARBA00001946"/>
    </source>
</evidence>
<keyword evidence="19" id="KW-1185">Reference proteome</keyword>
<dbReference type="FunFam" id="3.20.140.10:FF:000002">
    <property type="entry name" value="Nicotinate phosphoribosyltransferase"/>
    <property type="match status" value="1"/>
</dbReference>
<gene>
    <name evidence="18" type="ORF">M0R45_031741</name>
</gene>
<dbReference type="PANTHER" id="PTHR11098:SF1">
    <property type="entry name" value="NICOTINATE PHOSPHORIBOSYLTRANSFERASE"/>
    <property type="match status" value="1"/>
</dbReference>
<dbReference type="SUPFAM" id="SSF51690">
    <property type="entry name" value="Nicotinate/Quinolinate PRTase C-terminal domain-like"/>
    <property type="match status" value="1"/>
</dbReference>
<feature type="domain" description="Nicotinate phosphoribosyltransferase N-terminal" evidence="17">
    <location>
        <begin position="24"/>
        <end position="151"/>
    </location>
</feature>
<dbReference type="GO" id="GO:0046872">
    <property type="term" value="F:metal ion binding"/>
    <property type="evidence" value="ECO:0007669"/>
    <property type="project" value="UniProtKB-KW"/>
</dbReference>
<evidence type="ECO:0000256" key="15">
    <source>
        <dbReference type="RuleBase" id="RU365100"/>
    </source>
</evidence>
<comment type="catalytic activity">
    <reaction evidence="14 15">
        <text>5-phospho-alpha-D-ribose 1-diphosphate + nicotinate + ATP + H2O = nicotinate beta-D-ribonucleotide + ADP + phosphate + diphosphate</text>
        <dbReference type="Rhea" id="RHEA:36163"/>
        <dbReference type="ChEBI" id="CHEBI:15377"/>
        <dbReference type="ChEBI" id="CHEBI:30616"/>
        <dbReference type="ChEBI" id="CHEBI:32544"/>
        <dbReference type="ChEBI" id="CHEBI:33019"/>
        <dbReference type="ChEBI" id="CHEBI:43474"/>
        <dbReference type="ChEBI" id="CHEBI:57502"/>
        <dbReference type="ChEBI" id="CHEBI:58017"/>
        <dbReference type="ChEBI" id="CHEBI:456216"/>
        <dbReference type="EC" id="6.3.4.21"/>
    </reaction>
</comment>
<evidence type="ECO:0000256" key="3">
    <source>
        <dbReference type="ARBA" id="ARBA00004952"/>
    </source>
</evidence>
<dbReference type="InterPro" id="IPR013785">
    <property type="entry name" value="Aldolase_TIM"/>
</dbReference>
<evidence type="ECO:0000256" key="13">
    <source>
        <dbReference type="ARBA" id="ARBA00023426"/>
    </source>
</evidence>
<evidence type="ECO:0000256" key="1">
    <source>
        <dbReference type="ARBA" id="ARBA00001936"/>
    </source>
</evidence>
<dbReference type="FunFam" id="3.20.20.70:FF:000227">
    <property type="entry name" value="Nicotinate phosphoribosyltransferase"/>
    <property type="match status" value="1"/>
</dbReference>
<feature type="domain" description="Nicotinate/nicotinamide phosphoribosyltransferase" evidence="16">
    <location>
        <begin position="196"/>
        <end position="416"/>
    </location>
</feature>
<comment type="similarity">
    <text evidence="4 15">Belongs to the NAPRTase family.</text>
</comment>
<evidence type="ECO:0000259" key="16">
    <source>
        <dbReference type="Pfam" id="PF04095"/>
    </source>
</evidence>
<dbReference type="CDD" id="cd01570">
    <property type="entry name" value="NAPRTase_A"/>
    <property type="match status" value="1"/>
</dbReference>
<dbReference type="Proteomes" id="UP001457282">
    <property type="component" value="Unassembled WGS sequence"/>
</dbReference>
<evidence type="ECO:0000256" key="11">
    <source>
        <dbReference type="ARBA" id="ARBA00022842"/>
    </source>
</evidence>
<proteinExistence type="inferred from homology"/>
<keyword evidence="8 15" id="KW-0662">Pyridine nucleotide biosynthesis</keyword>
<comment type="cofactor">
    <cofactor evidence="2">
        <name>Mg(2+)</name>
        <dbReference type="ChEBI" id="CHEBI:18420"/>
    </cofactor>
</comment>
<evidence type="ECO:0000256" key="9">
    <source>
        <dbReference type="ARBA" id="ARBA00022679"/>
    </source>
</evidence>
<keyword evidence="9 15" id="KW-0808">Transferase</keyword>
<dbReference type="GO" id="GO:0005829">
    <property type="term" value="C:cytosol"/>
    <property type="evidence" value="ECO:0007669"/>
    <property type="project" value="TreeGrafter"/>
</dbReference>
<evidence type="ECO:0000313" key="19">
    <source>
        <dbReference type="Proteomes" id="UP001457282"/>
    </source>
</evidence>
<dbReference type="GO" id="GO:0034355">
    <property type="term" value="P:NAD+ biosynthetic process via the salvage pathway"/>
    <property type="evidence" value="ECO:0007669"/>
    <property type="project" value="TreeGrafter"/>
</dbReference>
<dbReference type="EC" id="6.3.4.21" evidence="5 15"/>
<evidence type="ECO:0000259" key="17">
    <source>
        <dbReference type="Pfam" id="PF17767"/>
    </source>
</evidence>
<protein>
    <recommendedName>
        <fullName evidence="5 15">Nicotinate phosphoribosyltransferase</fullName>
        <ecNumber evidence="5 15">6.3.4.21</ecNumber>
    </recommendedName>
</protein>
<dbReference type="Gene3D" id="3.20.140.10">
    <property type="entry name" value="nicotinate phosphoribosyltransferase"/>
    <property type="match status" value="1"/>
</dbReference>
<evidence type="ECO:0000256" key="7">
    <source>
        <dbReference type="ARBA" id="ARBA00022598"/>
    </source>
</evidence>
<dbReference type="Gene3D" id="3.20.20.70">
    <property type="entry name" value="Aldolase class I"/>
    <property type="match status" value="2"/>
</dbReference>
<dbReference type="AlphaFoldDB" id="A0AAW1WEK3"/>
<dbReference type="Pfam" id="PF04095">
    <property type="entry name" value="NAPRTase"/>
    <property type="match status" value="1"/>
</dbReference>
<dbReference type="PIRSF" id="PIRSF000484">
    <property type="entry name" value="NAPRT"/>
    <property type="match status" value="1"/>
</dbReference>
<evidence type="ECO:0000256" key="5">
    <source>
        <dbReference type="ARBA" id="ARBA00013236"/>
    </source>
</evidence>